<accession>A0A1Z1MU76</accession>
<reference evidence="1" key="1">
    <citation type="journal article" date="2017" name="J. Phycol.">
        <title>Analysis of chloroplast genomes and a supermatrix inform reclassification of the Rhodomelaceae (Rhodophyta).</title>
        <authorList>
            <person name="Diaz-Tapia P."/>
            <person name="Maggs C.A."/>
            <person name="West J.A."/>
            <person name="Verbruggen H."/>
        </authorList>
    </citation>
    <scope>NUCLEOTIDE SEQUENCE</scope>
    <source>
        <strain evidence="1">PD1825</strain>
    </source>
</reference>
<name>A0A1Z1MU76_9FLOR</name>
<geneLocation type="chloroplast" evidence="1"/>
<keyword evidence="1" id="KW-0934">Plastid</keyword>
<dbReference type="RefSeq" id="YP_009399841.1">
    <property type="nucleotide sequence ID" value="NC_035299.1"/>
</dbReference>
<dbReference type="InterPro" id="IPR036866">
    <property type="entry name" value="RibonucZ/Hydroxyglut_hydro"/>
</dbReference>
<dbReference type="PANTHER" id="PTHR46018:SF2">
    <property type="entry name" value="ZINC PHOSPHODIESTERASE ELAC PROTEIN 1"/>
    <property type="match status" value="1"/>
</dbReference>
<evidence type="ECO:0000313" key="1">
    <source>
        <dbReference type="EMBL" id="ARW69660.1"/>
    </source>
</evidence>
<keyword evidence="1" id="KW-0150">Chloroplast</keyword>
<sequence>MILRYLDFHSYILKNKNHSFLFRIPGLKDTWLFNCSEGSQFNFLNCNLKINNLSKIIIPSLHIVSVSGLLGLLSTLNLIGRTKTLHIYAPIGLKYYLDLGKKYSCTNFSYLLYVHTLKTGLIINQYFCRIYTLDYEQGYQFLFVQSQRSGTFLLKKAKINNLKPGPIYGKLKKGFTFLTPDGFIIEGNYLTSSSQLGIQVLCLTSFFYKKTIYGILNKHNFILFF</sequence>
<protein>
    <submittedName>
        <fullName evidence="1">Ribonuclease Z</fullName>
    </submittedName>
</protein>
<dbReference type="Gene3D" id="3.60.15.10">
    <property type="entry name" value="Ribonuclease Z/Hydroxyacylglutathione hydrolase-like"/>
    <property type="match status" value="1"/>
</dbReference>
<organism evidence="1">
    <name type="scientific">Tolypiocladia glomerulata</name>
    <dbReference type="NCBI Taxonomy" id="860646"/>
    <lineage>
        <taxon>Eukaryota</taxon>
        <taxon>Rhodophyta</taxon>
        <taxon>Florideophyceae</taxon>
        <taxon>Rhodymeniophycidae</taxon>
        <taxon>Ceramiales</taxon>
        <taxon>Rhodomelaceae</taxon>
        <taxon>Polysiphonioideae</taxon>
        <taxon>Tolypiocladia</taxon>
    </lineage>
</organism>
<dbReference type="SUPFAM" id="SSF56281">
    <property type="entry name" value="Metallo-hydrolase/oxidoreductase"/>
    <property type="match status" value="1"/>
</dbReference>
<dbReference type="GeneID" id="33362370"/>
<dbReference type="GO" id="GO:0042781">
    <property type="term" value="F:3'-tRNA processing endoribonuclease activity"/>
    <property type="evidence" value="ECO:0007669"/>
    <property type="project" value="TreeGrafter"/>
</dbReference>
<dbReference type="EMBL" id="MF101467">
    <property type="protein sequence ID" value="ARW69660.1"/>
    <property type="molecule type" value="Genomic_DNA"/>
</dbReference>
<dbReference type="PANTHER" id="PTHR46018">
    <property type="entry name" value="ZINC PHOSPHODIESTERASE ELAC PROTEIN 1"/>
    <property type="match status" value="1"/>
</dbReference>
<gene>
    <name evidence="1" type="primary">rnz</name>
</gene>
<proteinExistence type="predicted"/>
<dbReference type="AlphaFoldDB" id="A0A1Z1MU76"/>